<name>A0AAV4BBF1_9GAST</name>
<gene>
    <name evidence="2" type="ORF">PoB_004267600</name>
</gene>
<dbReference type="EMBL" id="BLXT01004654">
    <property type="protein sequence ID" value="GFO16171.1"/>
    <property type="molecule type" value="Genomic_DNA"/>
</dbReference>
<proteinExistence type="predicted"/>
<evidence type="ECO:0000313" key="2">
    <source>
        <dbReference type="EMBL" id="GFO16171.1"/>
    </source>
</evidence>
<organism evidence="2 3">
    <name type="scientific">Plakobranchus ocellatus</name>
    <dbReference type="NCBI Taxonomy" id="259542"/>
    <lineage>
        <taxon>Eukaryota</taxon>
        <taxon>Metazoa</taxon>
        <taxon>Spiralia</taxon>
        <taxon>Lophotrochozoa</taxon>
        <taxon>Mollusca</taxon>
        <taxon>Gastropoda</taxon>
        <taxon>Heterobranchia</taxon>
        <taxon>Euthyneura</taxon>
        <taxon>Panpulmonata</taxon>
        <taxon>Sacoglossa</taxon>
        <taxon>Placobranchoidea</taxon>
        <taxon>Plakobranchidae</taxon>
        <taxon>Plakobranchus</taxon>
    </lineage>
</organism>
<keyword evidence="3" id="KW-1185">Reference proteome</keyword>
<evidence type="ECO:0000256" key="1">
    <source>
        <dbReference type="SAM" id="MobiDB-lite"/>
    </source>
</evidence>
<reference evidence="2 3" key="1">
    <citation type="journal article" date="2021" name="Elife">
        <title>Chloroplast acquisition without the gene transfer in kleptoplastic sea slugs, Plakobranchus ocellatus.</title>
        <authorList>
            <person name="Maeda T."/>
            <person name="Takahashi S."/>
            <person name="Yoshida T."/>
            <person name="Shimamura S."/>
            <person name="Takaki Y."/>
            <person name="Nagai Y."/>
            <person name="Toyoda A."/>
            <person name="Suzuki Y."/>
            <person name="Arimoto A."/>
            <person name="Ishii H."/>
            <person name="Satoh N."/>
            <person name="Nishiyama T."/>
            <person name="Hasebe M."/>
            <person name="Maruyama T."/>
            <person name="Minagawa J."/>
            <person name="Obokata J."/>
            <person name="Shigenobu S."/>
        </authorList>
    </citation>
    <scope>NUCLEOTIDE SEQUENCE [LARGE SCALE GENOMIC DNA]</scope>
</reference>
<feature type="region of interest" description="Disordered" evidence="1">
    <location>
        <begin position="1"/>
        <end position="52"/>
    </location>
</feature>
<accession>A0AAV4BBF1</accession>
<dbReference type="Proteomes" id="UP000735302">
    <property type="component" value="Unassembled WGS sequence"/>
</dbReference>
<comment type="caution">
    <text evidence="2">The sequence shown here is derived from an EMBL/GenBank/DDBJ whole genome shotgun (WGS) entry which is preliminary data.</text>
</comment>
<sequence length="118" mass="12780">MTPESDGVIPESDGVMPESDGVIPESDVISESDGVMPESDVISESDGVTPESDSVMLESDAFSLRFIKELWAALTEGCIKNVTDDRCKLGVALVRKDINNSQGTNGCHRFDLVMRTQE</sequence>
<evidence type="ECO:0000313" key="3">
    <source>
        <dbReference type="Proteomes" id="UP000735302"/>
    </source>
</evidence>
<protein>
    <submittedName>
        <fullName evidence="2">Uncharacterized protein</fullName>
    </submittedName>
</protein>
<dbReference type="AlphaFoldDB" id="A0AAV4BBF1"/>